<dbReference type="Proteomes" id="UP000694660">
    <property type="component" value="Unassembled WGS sequence"/>
</dbReference>
<dbReference type="SUPFAM" id="SSF109709">
    <property type="entry name" value="KorB DNA-binding domain-like"/>
    <property type="match status" value="1"/>
</dbReference>
<accession>A0A944DA21</accession>
<gene>
    <name evidence="4" type="ORF">I8J34_17520</name>
</gene>
<geneLocation type="plasmid" evidence="4">
    <name>unnamed1</name>
</geneLocation>
<dbReference type="InterPro" id="IPR004437">
    <property type="entry name" value="ParB/RepB/Spo0J"/>
</dbReference>
<dbReference type="GO" id="GO:0007059">
    <property type="term" value="P:chromosome segregation"/>
    <property type="evidence" value="ECO:0007669"/>
    <property type="project" value="TreeGrafter"/>
</dbReference>
<reference evidence="5" key="1">
    <citation type="journal article" date="2022" name="ISME J.">
        <title>Genetic and phylogenetic analysis of dissimilatory iodate-reducing bacteria identifies potential niches across the world's oceans.</title>
        <authorList>
            <person name="Reyes-Umana V."/>
            <person name="Henning Z."/>
            <person name="Lee K."/>
            <person name="Barnum T.P."/>
            <person name="Coates J.D."/>
        </authorList>
    </citation>
    <scope>NUCLEOTIDE SEQUENCE [LARGE SCALE GENOMIC DNA]</scope>
    <source>
        <strain evidence="5">IR12</strain>
    </source>
</reference>
<evidence type="ECO:0000256" key="1">
    <source>
        <dbReference type="ARBA" id="ARBA00006295"/>
    </source>
</evidence>
<feature type="compositionally biased region" description="Basic and acidic residues" evidence="2">
    <location>
        <begin position="8"/>
        <end position="20"/>
    </location>
</feature>
<evidence type="ECO:0000259" key="3">
    <source>
        <dbReference type="SMART" id="SM00470"/>
    </source>
</evidence>
<dbReference type="SUPFAM" id="SSF110849">
    <property type="entry name" value="ParB/Sulfiredoxin"/>
    <property type="match status" value="1"/>
</dbReference>
<feature type="region of interest" description="Disordered" evidence="2">
    <location>
        <begin position="1"/>
        <end position="35"/>
    </location>
</feature>
<dbReference type="InterPro" id="IPR050336">
    <property type="entry name" value="Chromosome_partition/occlusion"/>
</dbReference>
<dbReference type="Pfam" id="PF08535">
    <property type="entry name" value="KorB"/>
    <property type="match status" value="1"/>
</dbReference>
<evidence type="ECO:0000256" key="2">
    <source>
        <dbReference type="SAM" id="MobiDB-lite"/>
    </source>
</evidence>
<name>A0A944DA21_DENI1</name>
<protein>
    <submittedName>
        <fullName evidence="4">ParB/RepB/Spo0J family partition protein</fullName>
    </submittedName>
</protein>
<dbReference type="GO" id="GO:0003677">
    <property type="term" value="F:DNA binding"/>
    <property type="evidence" value="ECO:0007669"/>
    <property type="project" value="InterPro"/>
</dbReference>
<dbReference type="InterPro" id="IPR003115">
    <property type="entry name" value="ParB_N"/>
</dbReference>
<dbReference type="PANTHER" id="PTHR33375">
    <property type="entry name" value="CHROMOSOME-PARTITIONING PROTEIN PARB-RELATED"/>
    <property type="match status" value="1"/>
</dbReference>
<proteinExistence type="inferred from homology"/>
<organism evidence="4 5">
    <name type="scientific">Denitromonas iodatirespirans</name>
    <dbReference type="NCBI Taxonomy" id="2795389"/>
    <lineage>
        <taxon>Bacteria</taxon>
        <taxon>Pseudomonadati</taxon>
        <taxon>Pseudomonadota</taxon>
        <taxon>Betaproteobacteria</taxon>
        <taxon>Rhodocyclales</taxon>
        <taxon>Zoogloeaceae</taxon>
        <taxon>Denitromonas</taxon>
    </lineage>
</organism>
<dbReference type="InterPro" id="IPR036086">
    <property type="entry name" value="ParB/Sulfiredoxin_sf"/>
</dbReference>
<evidence type="ECO:0000313" key="4">
    <source>
        <dbReference type="EMBL" id="MBT0962985.1"/>
    </source>
</evidence>
<dbReference type="Gene3D" id="1.10.10.730">
    <property type="entry name" value="KorB DNA-binding domain"/>
    <property type="match status" value="1"/>
</dbReference>
<dbReference type="RefSeq" id="WP_214362959.1">
    <property type="nucleotide sequence ID" value="NZ_JAEKFT010000023.1"/>
</dbReference>
<dbReference type="Gene3D" id="3.90.1530.30">
    <property type="match status" value="1"/>
</dbReference>
<keyword evidence="4" id="KW-0614">Plasmid</keyword>
<dbReference type="InterPro" id="IPR013741">
    <property type="entry name" value="KorB_domain"/>
</dbReference>
<dbReference type="PANTHER" id="PTHR33375:SF1">
    <property type="entry name" value="CHROMOSOME-PARTITIONING PROTEIN PARB-RELATED"/>
    <property type="match status" value="1"/>
</dbReference>
<feature type="domain" description="ParB-like N-terminal" evidence="3">
    <location>
        <begin position="22"/>
        <end position="110"/>
    </location>
</feature>
<comment type="caution">
    <text evidence="4">The sequence shown here is derived from an EMBL/GenBank/DDBJ whole genome shotgun (WGS) entry which is preliminary data.</text>
</comment>
<dbReference type="GO" id="GO:0005694">
    <property type="term" value="C:chromosome"/>
    <property type="evidence" value="ECO:0007669"/>
    <property type="project" value="TreeGrafter"/>
</dbReference>
<dbReference type="AlphaFoldDB" id="A0A944DA21"/>
<dbReference type="SMART" id="SM00470">
    <property type="entry name" value="ParB"/>
    <property type="match status" value="1"/>
</dbReference>
<dbReference type="EMBL" id="JAEKFT010000023">
    <property type="protein sequence ID" value="MBT0962985.1"/>
    <property type="molecule type" value="Genomic_DNA"/>
</dbReference>
<dbReference type="CDD" id="cd16398">
    <property type="entry name" value="KorB_N_like"/>
    <property type="match status" value="1"/>
</dbReference>
<sequence>MLNLTGLDDLRNESSEEKGEPLQLPLDKVIEDPDQPRKRFDEAALEALAESIKVRGVKSPISVKPANADGFYVINHGARRYRASLLCGKLSIPGFIDATHDSYDQMIENIHRDSLTPMEIGLFIRQRVTAGERKGDIAANLGQKNSYISEHLALVDAPASIQALAREAKVGAKTLYVLAKLSTEFPEEVDAYLSDGLDLSRAAVTDHFNQLRASRTPGASVSGASEVESGQGVVGVSGAGKGGGVAKRVPGQPRAGDSSTKSSAYAKASETLRGIMSSFDKLKVLSQDEVLSAHLKTADIDKLSRGLEKVWAGLRLGQDEE</sequence>
<evidence type="ECO:0000313" key="5">
    <source>
        <dbReference type="Proteomes" id="UP000694660"/>
    </source>
</evidence>
<dbReference type="Pfam" id="PF02195">
    <property type="entry name" value="ParB_N"/>
    <property type="match status" value="1"/>
</dbReference>
<keyword evidence="5" id="KW-1185">Reference proteome</keyword>
<feature type="region of interest" description="Disordered" evidence="2">
    <location>
        <begin position="238"/>
        <end position="263"/>
    </location>
</feature>
<dbReference type="NCBIfam" id="TIGR00180">
    <property type="entry name" value="parB_part"/>
    <property type="match status" value="1"/>
</dbReference>
<comment type="similarity">
    <text evidence="1">Belongs to the ParB family.</text>
</comment>
<dbReference type="InterPro" id="IPR042075">
    <property type="entry name" value="KorB_DNA-db"/>
</dbReference>